<dbReference type="PROSITE" id="PS00109">
    <property type="entry name" value="PROTEIN_KINASE_TYR"/>
    <property type="match status" value="1"/>
</dbReference>
<feature type="compositionally biased region" description="Low complexity" evidence="5">
    <location>
        <begin position="245"/>
        <end position="255"/>
    </location>
</feature>
<dbReference type="RefSeq" id="XP_005851383.1">
    <property type="nucleotide sequence ID" value="XM_005851321.1"/>
</dbReference>
<feature type="chain" id="PRO_5003156099" evidence="6">
    <location>
        <begin position="20"/>
        <end position="888"/>
    </location>
</feature>
<evidence type="ECO:0000256" key="1">
    <source>
        <dbReference type="ARBA" id="ARBA00004430"/>
    </source>
</evidence>
<evidence type="ECO:0000256" key="5">
    <source>
        <dbReference type="SAM" id="MobiDB-lite"/>
    </source>
</evidence>
<dbReference type="SUPFAM" id="SSF52047">
    <property type="entry name" value="RNI-like"/>
    <property type="match status" value="1"/>
</dbReference>
<keyword evidence="6" id="KW-0732">Signal</keyword>
<feature type="signal peptide" evidence="6">
    <location>
        <begin position="1"/>
        <end position="19"/>
    </location>
</feature>
<keyword evidence="4" id="KW-0547">Nucleotide-binding</keyword>
<comment type="subcellular location">
    <subcellularLocation>
        <location evidence="1">Cytoplasm</location>
        <location evidence="1">Cytoskeleton</location>
        <location evidence="1">Cilium axoneme</location>
    </subcellularLocation>
</comment>
<proteinExistence type="predicted"/>
<dbReference type="GO" id="GO:0005524">
    <property type="term" value="F:ATP binding"/>
    <property type="evidence" value="ECO:0007669"/>
    <property type="project" value="UniProtKB-UniRule"/>
</dbReference>
<dbReference type="OrthoDB" id="339325at2759"/>
<dbReference type="InterPro" id="IPR011009">
    <property type="entry name" value="Kinase-like_dom_sf"/>
</dbReference>
<organism evidence="9">
    <name type="scientific">Chlorella variabilis</name>
    <name type="common">Green alga</name>
    <dbReference type="NCBI Taxonomy" id="554065"/>
    <lineage>
        <taxon>Eukaryota</taxon>
        <taxon>Viridiplantae</taxon>
        <taxon>Chlorophyta</taxon>
        <taxon>core chlorophytes</taxon>
        <taxon>Trebouxiophyceae</taxon>
        <taxon>Chlorellales</taxon>
        <taxon>Chlorellaceae</taxon>
        <taxon>Chlorella clade</taxon>
        <taxon>Chlorella</taxon>
    </lineage>
</organism>
<evidence type="ECO:0000313" key="9">
    <source>
        <dbReference type="Proteomes" id="UP000008141"/>
    </source>
</evidence>
<evidence type="ECO:0000256" key="4">
    <source>
        <dbReference type="PROSITE-ProRule" id="PRU10141"/>
    </source>
</evidence>
<dbReference type="InParanoid" id="E1Z435"/>
<evidence type="ECO:0000256" key="2">
    <source>
        <dbReference type="ARBA" id="ARBA00022614"/>
    </source>
</evidence>
<name>E1Z435_CHLVA</name>
<feature type="region of interest" description="Disordered" evidence="5">
    <location>
        <begin position="245"/>
        <end position="264"/>
    </location>
</feature>
<keyword evidence="3" id="KW-0677">Repeat</keyword>
<dbReference type="EMBL" id="GL433836">
    <property type="protein sequence ID" value="EFN59281.1"/>
    <property type="molecule type" value="Genomic_DNA"/>
</dbReference>
<evidence type="ECO:0000313" key="8">
    <source>
        <dbReference type="EMBL" id="EFN59281.1"/>
    </source>
</evidence>
<sequence length="888" mass="93384">MGLVAVALALLLALRLALAGQAPDWTVLPGSDVQTEQEVMARLRRAFHDAGNPKALWPGWQPADPTHHCQWRNVACDSNQRVTRLDPSDQSWVTMVAVAAPRSRNMTEARAELPQLARLLWLEELLVGVPPSLLPRGVPAAWGLPGAFPRLKRLSVTLPTSHGRLPDIRPGALPLLQALDLAMPKLHASLPPSWGASPGTLPALQNLSLVAEVWGPLPQEWASGFRSLRQLSIRRQASAFLAAPGREAAPRGAGRAPPPPPAGPARAYALPASWAAGFPLLTRLSLWRLPLAGPLPDAWALTRFPALTELTLQDSPLTGTLPAAIFSRHPRLRQLSLRNTRISGTLPPEWAQSEVTGLSLRDNGRLTGPAFPPAWLARGGMRCLRWLHLNGNPGLTAAPPAGLPWPNLAELVLDSATPAELDTWCRDTPAGSLLLVGTGTAVLEADSEIPPCAMYPVADQGAQGASGLAANGTHAPAASTAAPGMSLAALAPLAAAAAAGAAGRVLWRCRRRRLHSQQGPDCEMLLQAGREQQPDRQVDGSAGDRAALTRRARLAALVSAEIGGSIEVLPIAGLPAALAHQLAPLEGSGQGSPLAAEAQGPPPAGRAGGGDANRSRQWGLSTVSLQLKPGALELAQDDAGRPVELGQGGFGVVYMARLQGVEVAVKVFELAPGAASAAMWREAALLRRCAHERIVPLYGVALKGCLLMLAMRLMEGGSLRAALQDEGRRERLRWAQGGCQVAADVAQALDHLHRQLGIMHGDLSSGNVLLDGGLRGHLGDLGLAFSVASAAPGGGARGFCLTHAAPEQMLGQPCTSAADMYSYGVLLVELTTRQAVHRRRAWRLPHAPEECPQGVLALIEACLSHDPGARPTAAEVLQRLRQDEGGGG</sequence>
<dbReference type="Gene3D" id="1.10.510.10">
    <property type="entry name" value="Transferase(Phosphotransferase) domain 1"/>
    <property type="match status" value="1"/>
</dbReference>
<dbReference type="Pfam" id="PF07714">
    <property type="entry name" value="PK_Tyr_Ser-Thr"/>
    <property type="match status" value="1"/>
</dbReference>
<accession>E1Z435</accession>
<dbReference type="STRING" id="554065.E1Z435"/>
<dbReference type="InterPro" id="IPR008266">
    <property type="entry name" value="Tyr_kinase_AS"/>
</dbReference>
<evidence type="ECO:0000259" key="7">
    <source>
        <dbReference type="PROSITE" id="PS50011"/>
    </source>
</evidence>
<dbReference type="InterPro" id="IPR050647">
    <property type="entry name" value="Plant_LRR-RLKs"/>
</dbReference>
<evidence type="ECO:0000256" key="6">
    <source>
        <dbReference type="SAM" id="SignalP"/>
    </source>
</evidence>
<dbReference type="Proteomes" id="UP000008141">
    <property type="component" value="Unassembled WGS sequence"/>
</dbReference>
<dbReference type="PANTHER" id="PTHR48056">
    <property type="entry name" value="LRR RECEPTOR-LIKE SERINE/THREONINE-PROTEIN KINASE-RELATED"/>
    <property type="match status" value="1"/>
</dbReference>
<dbReference type="InterPro" id="IPR000719">
    <property type="entry name" value="Prot_kinase_dom"/>
</dbReference>
<dbReference type="GO" id="GO:0004672">
    <property type="term" value="F:protein kinase activity"/>
    <property type="evidence" value="ECO:0007669"/>
    <property type="project" value="InterPro"/>
</dbReference>
<dbReference type="Pfam" id="PF00560">
    <property type="entry name" value="LRR_1"/>
    <property type="match status" value="1"/>
</dbReference>
<dbReference type="GO" id="GO:0005930">
    <property type="term" value="C:axoneme"/>
    <property type="evidence" value="ECO:0007669"/>
    <property type="project" value="UniProtKB-SubCell"/>
</dbReference>
<dbReference type="InterPro" id="IPR001245">
    <property type="entry name" value="Ser-Thr/Tyr_kinase_cat_dom"/>
</dbReference>
<dbReference type="Gene3D" id="3.80.10.10">
    <property type="entry name" value="Ribonuclease Inhibitor"/>
    <property type="match status" value="2"/>
</dbReference>
<gene>
    <name evidence="8" type="ORF">CHLNCDRAFT_56654</name>
</gene>
<dbReference type="GeneID" id="17358395"/>
<dbReference type="eggNOG" id="ENOG502QQPW">
    <property type="taxonomic scope" value="Eukaryota"/>
</dbReference>
<feature type="domain" description="Protein kinase" evidence="7">
    <location>
        <begin position="639"/>
        <end position="888"/>
    </location>
</feature>
<keyword evidence="4" id="KW-0067">ATP-binding</keyword>
<dbReference type="InterPro" id="IPR017441">
    <property type="entry name" value="Protein_kinase_ATP_BS"/>
</dbReference>
<evidence type="ECO:0000256" key="3">
    <source>
        <dbReference type="ARBA" id="ARBA00022737"/>
    </source>
</evidence>
<protein>
    <submittedName>
        <fullName evidence="8">Expressed protein</fullName>
    </submittedName>
</protein>
<dbReference type="PROSITE" id="PS50011">
    <property type="entry name" value="PROTEIN_KINASE_DOM"/>
    <property type="match status" value="1"/>
</dbReference>
<keyword evidence="2" id="KW-0433">Leucine-rich repeat</keyword>
<dbReference type="InterPro" id="IPR001611">
    <property type="entry name" value="Leu-rich_rpt"/>
</dbReference>
<keyword evidence="9" id="KW-1185">Reference proteome</keyword>
<feature type="binding site" evidence="4">
    <location>
        <position position="666"/>
    </location>
    <ligand>
        <name>ATP</name>
        <dbReference type="ChEBI" id="CHEBI:30616"/>
    </ligand>
</feature>
<reference evidence="8 9" key="1">
    <citation type="journal article" date="2010" name="Plant Cell">
        <title>The Chlorella variabilis NC64A genome reveals adaptation to photosymbiosis, coevolution with viruses, and cryptic sex.</title>
        <authorList>
            <person name="Blanc G."/>
            <person name="Duncan G."/>
            <person name="Agarkova I."/>
            <person name="Borodovsky M."/>
            <person name="Gurnon J."/>
            <person name="Kuo A."/>
            <person name="Lindquist E."/>
            <person name="Lucas S."/>
            <person name="Pangilinan J."/>
            <person name="Polle J."/>
            <person name="Salamov A."/>
            <person name="Terry A."/>
            <person name="Yamada T."/>
            <person name="Dunigan D.D."/>
            <person name="Grigoriev I.V."/>
            <person name="Claverie J.M."/>
            <person name="Van Etten J.L."/>
        </authorList>
    </citation>
    <scope>NUCLEOTIDE SEQUENCE [LARGE SCALE GENOMIC DNA]</scope>
    <source>
        <strain evidence="8 9">NC64A</strain>
    </source>
</reference>
<dbReference type="AlphaFoldDB" id="E1Z435"/>
<dbReference type="SUPFAM" id="SSF56112">
    <property type="entry name" value="Protein kinase-like (PK-like)"/>
    <property type="match status" value="1"/>
</dbReference>
<dbReference type="PROSITE" id="PS00107">
    <property type="entry name" value="PROTEIN_KINASE_ATP"/>
    <property type="match status" value="1"/>
</dbReference>
<feature type="region of interest" description="Disordered" evidence="5">
    <location>
        <begin position="588"/>
        <end position="614"/>
    </location>
</feature>
<dbReference type="InterPro" id="IPR032675">
    <property type="entry name" value="LRR_dom_sf"/>
</dbReference>
<dbReference type="KEGG" id="cvr:CHLNCDRAFT_56654"/>